<evidence type="ECO:0000256" key="5">
    <source>
        <dbReference type="ARBA" id="ARBA00023049"/>
    </source>
</evidence>
<feature type="transmembrane region" description="Helical" evidence="7">
    <location>
        <begin position="65"/>
        <end position="87"/>
    </location>
</feature>
<keyword evidence="5 6" id="KW-0482">Metalloprotease</keyword>
<keyword evidence="2" id="KW-0479">Metal-binding</keyword>
<accession>A0A7I7WMX9</accession>
<dbReference type="PANTHER" id="PTHR34978:SF3">
    <property type="entry name" value="SLR0241 PROTEIN"/>
    <property type="match status" value="1"/>
</dbReference>
<evidence type="ECO:0000256" key="4">
    <source>
        <dbReference type="ARBA" id="ARBA00022833"/>
    </source>
</evidence>
<dbReference type="Gene3D" id="3.30.2010.10">
    <property type="entry name" value="Metalloproteases ('zincins'), catalytic domain"/>
    <property type="match status" value="1"/>
</dbReference>
<reference evidence="9 10" key="1">
    <citation type="journal article" date="2019" name="Emerg. Microbes Infect.">
        <title>Comprehensive subspecies identification of 175 nontuberculous mycobacteria species based on 7547 genomic profiles.</title>
        <authorList>
            <person name="Matsumoto Y."/>
            <person name="Kinjo T."/>
            <person name="Motooka D."/>
            <person name="Nabeya D."/>
            <person name="Jung N."/>
            <person name="Uechi K."/>
            <person name="Horii T."/>
            <person name="Iida T."/>
            <person name="Fujita J."/>
            <person name="Nakamura S."/>
        </authorList>
    </citation>
    <scope>NUCLEOTIDE SEQUENCE [LARGE SCALE GENOMIC DNA]</scope>
    <source>
        <strain evidence="9 10">JCM 12688</strain>
    </source>
</reference>
<keyword evidence="7" id="KW-0472">Membrane</keyword>
<evidence type="ECO:0000256" key="2">
    <source>
        <dbReference type="ARBA" id="ARBA00022723"/>
    </source>
</evidence>
<evidence type="ECO:0000313" key="10">
    <source>
        <dbReference type="Proteomes" id="UP000466187"/>
    </source>
</evidence>
<dbReference type="PANTHER" id="PTHR34978">
    <property type="entry name" value="POSSIBLE SENSOR-TRANSDUCER PROTEIN BLAR"/>
    <property type="match status" value="1"/>
</dbReference>
<evidence type="ECO:0000256" key="3">
    <source>
        <dbReference type="ARBA" id="ARBA00022801"/>
    </source>
</evidence>
<comment type="similarity">
    <text evidence="6">Belongs to the peptidase M48 family.</text>
</comment>
<sequence>MNLAVCLLAYAVSLTVLGPTLLSRATRAGAAPRWGIGVWLAVMGSVLVAAVVAVALFLSQTVASWGRIGSVLTGCVAGLGLIARGGYGHLVQAGVLAVAAMSTLAVIMLGARAALALHRMRRGSHDHVHAVRVATGHIPRGPGGTFVIDSDRRGVYCLAGRPHTIVITRAALDVLDDAQLAAVLAHERAHLRGRHHQILAFTRALSTLLPRVRLFTQGAGDVARLLEMRADDVAARRHSPDIVVDALLALSLPTPTPTFTPAAALSAAGLAVTQRVERLLFPPNGITARTALITATGTALLGPVFTIALMIAQPGMTCI</sequence>
<dbReference type="RefSeq" id="WP_163687733.1">
    <property type="nucleotide sequence ID" value="NZ_AP022608.1"/>
</dbReference>
<dbReference type="GO" id="GO:0004222">
    <property type="term" value="F:metalloendopeptidase activity"/>
    <property type="evidence" value="ECO:0007669"/>
    <property type="project" value="InterPro"/>
</dbReference>
<evidence type="ECO:0000259" key="8">
    <source>
        <dbReference type="Pfam" id="PF01435"/>
    </source>
</evidence>
<keyword evidence="7" id="KW-0812">Transmembrane</keyword>
<feature type="transmembrane region" description="Helical" evidence="7">
    <location>
        <begin position="93"/>
        <end position="115"/>
    </location>
</feature>
<dbReference type="CDD" id="cd07326">
    <property type="entry name" value="M56_BlaR1_MecR1_like"/>
    <property type="match status" value="1"/>
</dbReference>
<keyword evidence="7" id="KW-1133">Transmembrane helix</keyword>
<evidence type="ECO:0000313" key="9">
    <source>
        <dbReference type="EMBL" id="BBZ19026.1"/>
    </source>
</evidence>
<dbReference type="AlphaFoldDB" id="A0A7I7WMX9"/>
<keyword evidence="3 6" id="KW-0378">Hydrolase</keyword>
<dbReference type="InterPro" id="IPR052173">
    <property type="entry name" value="Beta-lactam_resp_regulator"/>
</dbReference>
<gene>
    <name evidence="9" type="ORF">MGAD_33610</name>
</gene>
<feature type="domain" description="Peptidase M48" evidence="8">
    <location>
        <begin position="160"/>
        <end position="205"/>
    </location>
</feature>
<dbReference type="EMBL" id="AP022608">
    <property type="protein sequence ID" value="BBZ19026.1"/>
    <property type="molecule type" value="Genomic_DNA"/>
</dbReference>
<keyword evidence="4 6" id="KW-0862">Zinc</keyword>
<dbReference type="Pfam" id="PF01435">
    <property type="entry name" value="Peptidase_M48"/>
    <property type="match status" value="1"/>
</dbReference>
<keyword evidence="1 6" id="KW-0645">Protease</keyword>
<protein>
    <recommendedName>
        <fullName evidence="8">Peptidase M48 domain-containing protein</fullName>
    </recommendedName>
</protein>
<evidence type="ECO:0000256" key="6">
    <source>
        <dbReference type="RuleBase" id="RU003983"/>
    </source>
</evidence>
<dbReference type="GO" id="GO:0006508">
    <property type="term" value="P:proteolysis"/>
    <property type="evidence" value="ECO:0007669"/>
    <property type="project" value="UniProtKB-KW"/>
</dbReference>
<name>A0A7I7WMX9_MYCGU</name>
<evidence type="ECO:0000256" key="1">
    <source>
        <dbReference type="ARBA" id="ARBA00022670"/>
    </source>
</evidence>
<dbReference type="Proteomes" id="UP000466187">
    <property type="component" value="Chromosome"/>
</dbReference>
<dbReference type="InterPro" id="IPR001915">
    <property type="entry name" value="Peptidase_M48"/>
</dbReference>
<dbReference type="GO" id="GO:0046872">
    <property type="term" value="F:metal ion binding"/>
    <property type="evidence" value="ECO:0007669"/>
    <property type="project" value="UniProtKB-KW"/>
</dbReference>
<proteinExistence type="inferred from homology"/>
<organism evidence="9 10">
    <name type="scientific">Mycolicibacterium gadium</name>
    <name type="common">Mycobacterium gadium</name>
    <dbReference type="NCBI Taxonomy" id="1794"/>
    <lineage>
        <taxon>Bacteria</taxon>
        <taxon>Bacillati</taxon>
        <taxon>Actinomycetota</taxon>
        <taxon>Actinomycetes</taxon>
        <taxon>Mycobacteriales</taxon>
        <taxon>Mycobacteriaceae</taxon>
        <taxon>Mycolicibacterium</taxon>
    </lineage>
</organism>
<comment type="cofactor">
    <cofactor evidence="6">
        <name>Zn(2+)</name>
        <dbReference type="ChEBI" id="CHEBI:29105"/>
    </cofactor>
    <text evidence="6">Binds 1 zinc ion per subunit.</text>
</comment>
<dbReference type="KEGG" id="mgad:MGAD_33610"/>
<feature type="transmembrane region" description="Helical" evidence="7">
    <location>
        <begin position="34"/>
        <end position="58"/>
    </location>
</feature>
<evidence type="ECO:0000256" key="7">
    <source>
        <dbReference type="SAM" id="Phobius"/>
    </source>
</evidence>